<reference evidence="2 3" key="1">
    <citation type="journal article" date="2018" name="Sci. Rep.">
        <title>Genome sequence of the cauliflower mushroom Sparassis crispa (Hanabiratake) and its association with beneficial usage.</title>
        <authorList>
            <person name="Kiyama R."/>
            <person name="Furutani Y."/>
            <person name="Kawaguchi K."/>
            <person name="Nakanishi T."/>
        </authorList>
    </citation>
    <scope>NUCLEOTIDE SEQUENCE [LARGE SCALE GENOMIC DNA]</scope>
</reference>
<protein>
    <submittedName>
        <fullName evidence="2">Uncharacterized protein</fullName>
    </submittedName>
</protein>
<proteinExistence type="predicted"/>
<dbReference type="Proteomes" id="UP000287166">
    <property type="component" value="Unassembled WGS sequence"/>
</dbReference>
<comment type="caution">
    <text evidence="2">The sequence shown here is derived from an EMBL/GenBank/DDBJ whole genome shotgun (WGS) entry which is preliminary data.</text>
</comment>
<dbReference type="STRING" id="139825.A0A401H4S8"/>
<dbReference type="RefSeq" id="XP_027620314.1">
    <property type="nucleotide sequence ID" value="XM_027764513.1"/>
</dbReference>
<dbReference type="OrthoDB" id="2737640at2759"/>
<keyword evidence="3" id="KW-1185">Reference proteome</keyword>
<dbReference type="InParanoid" id="A0A401H4S8"/>
<dbReference type="GeneID" id="38786318"/>
<gene>
    <name evidence="2" type="ORF">SCP_1600620</name>
</gene>
<dbReference type="AlphaFoldDB" id="A0A401H4S8"/>
<feature type="region of interest" description="Disordered" evidence="1">
    <location>
        <begin position="185"/>
        <end position="212"/>
    </location>
</feature>
<evidence type="ECO:0000313" key="3">
    <source>
        <dbReference type="Proteomes" id="UP000287166"/>
    </source>
</evidence>
<organism evidence="2 3">
    <name type="scientific">Sparassis crispa</name>
    <dbReference type="NCBI Taxonomy" id="139825"/>
    <lineage>
        <taxon>Eukaryota</taxon>
        <taxon>Fungi</taxon>
        <taxon>Dikarya</taxon>
        <taxon>Basidiomycota</taxon>
        <taxon>Agaricomycotina</taxon>
        <taxon>Agaricomycetes</taxon>
        <taxon>Polyporales</taxon>
        <taxon>Sparassidaceae</taxon>
        <taxon>Sparassis</taxon>
    </lineage>
</organism>
<evidence type="ECO:0000313" key="2">
    <source>
        <dbReference type="EMBL" id="GBE89401.1"/>
    </source>
</evidence>
<name>A0A401H4S8_9APHY</name>
<sequence>MNHVSIIVSGVDSLPESADASPLIHAEDLKLYLPSELAQAQHEVGCRGGIIEKEHHFHMAQVEDALEDIRHLRRIYARLLAKYRINIASMGKKANTCSKTNIRVFNLKIALTIARYHDTCHALLVLDPGGEWKIRFQEFKDGDNRGPAWEENERSEGHHEPSWIWLVPCRTSRAPTTLAQQDLASMPEQAAVAQEDPTSVQDSTAPEDNDDHLHVEWAKTVVRADRWEEEWKTLVDEMH</sequence>
<dbReference type="EMBL" id="BFAD01000016">
    <property type="protein sequence ID" value="GBE89401.1"/>
    <property type="molecule type" value="Genomic_DNA"/>
</dbReference>
<evidence type="ECO:0000256" key="1">
    <source>
        <dbReference type="SAM" id="MobiDB-lite"/>
    </source>
</evidence>
<accession>A0A401H4S8</accession>